<dbReference type="Gene3D" id="3.20.20.140">
    <property type="entry name" value="Metal-dependent hydrolases"/>
    <property type="match status" value="1"/>
</dbReference>
<dbReference type="GO" id="GO:0042840">
    <property type="term" value="P:D-glucuronate catabolic process"/>
    <property type="evidence" value="ECO:0007669"/>
    <property type="project" value="TreeGrafter"/>
</dbReference>
<dbReference type="GO" id="GO:0008880">
    <property type="term" value="F:glucuronate isomerase activity"/>
    <property type="evidence" value="ECO:0007669"/>
    <property type="project" value="UniProtKB-UniRule"/>
</dbReference>
<dbReference type="InterPro" id="IPR032466">
    <property type="entry name" value="Metal_Hydrolase"/>
</dbReference>
<evidence type="ECO:0000313" key="8">
    <source>
        <dbReference type="EMBL" id="PKQ45397.1"/>
    </source>
</evidence>
<dbReference type="Proteomes" id="UP000233435">
    <property type="component" value="Unassembled WGS sequence"/>
</dbReference>
<dbReference type="Gene3D" id="1.10.2020.10">
    <property type="entry name" value="uronate isomerase, domain 2, chain A"/>
    <property type="match status" value="1"/>
</dbReference>
<comment type="caution">
    <text evidence="8">The sequence shown here is derived from an EMBL/GenBank/DDBJ whole genome shotgun (WGS) entry which is preliminary data.</text>
</comment>
<keyword evidence="9" id="KW-1185">Reference proteome</keyword>
<name>A0A2N3HKC7_9FLAO</name>
<dbReference type="SUPFAM" id="SSF51556">
    <property type="entry name" value="Metallo-dependent hydrolases"/>
    <property type="match status" value="1"/>
</dbReference>
<accession>A0A2N3HKC7</accession>
<comment type="similarity">
    <text evidence="3 7">Belongs to the metallo-dependent hydrolases superfamily. Uronate isomerase family.</text>
</comment>
<evidence type="ECO:0000256" key="4">
    <source>
        <dbReference type="ARBA" id="ARBA00012546"/>
    </source>
</evidence>
<dbReference type="Pfam" id="PF02614">
    <property type="entry name" value="UxaC"/>
    <property type="match status" value="1"/>
</dbReference>
<dbReference type="GO" id="GO:0019698">
    <property type="term" value="P:D-galacturonate catabolic process"/>
    <property type="evidence" value="ECO:0007669"/>
    <property type="project" value="TreeGrafter"/>
</dbReference>
<dbReference type="EMBL" id="PJEO01000027">
    <property type="protein sequence ID" value="PKQ45397.1"/>
    <property type="molecule type" value="Genomic_DNA"/>
</dbReference>
<dbReference type="NCBIfam" id="NF002794">
    <property type="entry name" value="PRK02925.1"/>
    <property type="match status" value="1"/>
</dbReference>
<gene>
    <name evidence="7" type="primary">uxaC</name>
    <name evidence="8" type="ORF">CSW08_08350</name>
</gene>
<evidence type="ECO:0000256" key="1">
    <source>
        <dbReference type="ARBA" id="ARBA00001165"/>
    </source>
</evidence>
<dbReference type="OrthoDB" id="9766564at2"/>
<dbReference type="UniPathway" id="UPA00246"/>
<comment type="catalytic activity">
    <reaction evidence="7">
        <text>aldehydo-D-galacturonate = keto-D-tagaturonate</text>
        <dbReference type="Rhea" id="RHEA:27702"/>
        <dbReference type="ChEBI" id="CHEBI:12952"/>
        <dbReference type="ChEBI" id="CHEBI:17886"/>
    </reaction>
</comment>
<keyword evidence="6 7" id="KW-0413">Isomerase</keyword>
<dbReference type="PANTHER" id="PTHR30068">
    <property type="entry name" value="URONATE ISOMERASE"/>
    <property type="match status" value="1"/>
</dbReference>
<protein>
    <recommendedName>
        <fullName evidence="5 7">Uronate isomerase</fullName>
        <ecNumber evidence="4 7">5.3.1.12</ecNumber>
    </recommendedName>
    <alternativeName>
        <fullName evidence="7">Glucuronate isomerase</fullName>
    </alternativeName>
    <alternativeName>
        <fullName evidence="7">Uronic isomerase</fullName>
    </alternativeName>
</protein>
<evidence type="ECO:0000256" key="5">
    <source>
        <dbReference type="ARBA" id="ARBA00020555"/>
    </source>
</evidence>
<comment type="pathway">
    <text evidence="2 7">Carbohydrate metabolism; pentose and glucuronate interconversion.</text>
</comment>
<proteinExistence type="inferred from homology"/>
<dbReference type="PANTHER" id="PTHR30068:SF4">
    <property type="entry name" value="URONATE ISOMERASE"/>
    <property type="match status" value="1"/>
</dbReference>
<evidence type="ECO:0000256" key="7">
    <source>
        <dbReference type="HAMAP-Rule" id="MF_00675"/>
    </source>
</evidence>
<dbReference type="EC" id="5.3.1.12" evidence="4 7"/>
<evidence type="ECO:0000256" key="6">
    <source>
        <dbReference type="ARBA" id="ARBA00023235"/>
    </source>
</evidence>
<comment type="catalytic activity">
    <reaction evidence="1 7">
        <text>D-glucuronate = D-fructuronate</text>
        <dbReference type="Rhea" id="RHEA:13049"/>
        <dbReference type="ChEBI" id="CHEBI:58720"/>
        <dbReference type="ChEBI" id="CHEBI:59863"/>
        <dbReference type="EC" id="5.3.1.12"/>
    </reaction>
</comment>
<sequence>MNRDFLLHNQAAKTLYHEYAKKMPIIDFHCHLSPFEIATNRKFNNLTELWLEGDHYKMRAMRANGVDENFITGNASDFEKFVKWAETVPYTLMNPLYHWTHLELKRYFGIDTILNPSTAKEIYNEATSLLQTEEYRAKHLIKKMNVEIVCTTDDPIDDLKYHKQIVDQGYSVKVLPAWRPDKAMAAENPEEYNTYLDKLSKVSGIDISGYENLLKALKIRQTFFNSMGCKLSDHGIENFYTEKYTNKEINDIFNKIRTGNHPTELELLKFKSALFYQFAVMNHDFGWTQQFHVGAIRNNNTRMLKLIGTDKGYDSIGGFDIAKGMSIFLNRLELNEKLTKTIVYNINPSDNELMATMVGNFNDGLIPGKMQFGSAWWFNDQKDGMQAQVKALSNMGLLGRFVGMTTDSRSFLSYTRHEYFRRILCNLIGTDIENGELPADMKMLGEMIEGICYYNAKRYFEFG</sequence>
<evidence type="ECO:0000256" key="2">
    <source>
        <dbReference type="ARBA" id="ARBA00004892"/>
    </source>
</evidence>
<evidence type="ECO:0000256" key="3">
    <source>
        <dbReference type="ARBA" id="ARBA00008397"/>
    </source>
</evidence>
<reference evidence="8 9" key="1">
    <citation type="submission" date="2017-12" db="EMBL/GenBank/DDBJ databases">
        <title>Confluentibacter flavum sp. nov., isolated from the saline lake.</title>
        <authorList>
            <person name="Yu L."/>
        </authorList>
    </citation>
    <scope>NUCLEOTIDE SEQUENCE [LARGE SCALE GENOMIC DNA]</scope>
    <source>
        <strain evidence="8 9">3B</strain>
    </source>
</reference>
<dbReference type="HAMAP" id="MF_00675">
    <property type="entry name" value="UxaC"/>
    <property type="match status" value="1"/>
</dbReference>
<evidence type="ECO:0000313" key="9">
    <source>
        <dbReference type="Proteomes" id="UP000233435"/>
    </source>
</evidence>
<dbReference type="AlphaFoldDB" id="A0A2N3HKC7"/>
<dbReference type="InterPro" id="IPR003766">
    <property type="entry name" value="Uronate_isomerase"/>
</dbReference>
<organism evidence="8 9">
    <name type="scientific">Confluentibacter flavum</name>
    <dbReference type="NCBI Taxonomy" id="1909700"/>
    <lineage>
        <taxon>Bacteria</taxon>
        <taxon>Pseudomonadati</taxon>
        <taxon>Bacteroidota</taxon>
        <taxon>Flavobacteriia</taxon>
        <taxon>Flavobacteriales</taxon>
        <taxon>Flavobacteriaceae</taxon>
        <taxon>Confluentibacter</taxon>
    </lineage>
</organism>